<evidence type="ECO:0000256" key="1">
    <source>
        <dbReference type="ARBA" id="ARBA00004196"/>
    </source>
</evidence>
<evidence type="ECO:0000256" key="5">
    <source>
        <dbReference type="ARBA" id="ARBA00023284"/>
    </source>
</evidence>
<dbReference type="EMBL" id="AP017312">
    <property type="protein sequence ID" value="BAU29056.1"/>
    <property type="molecule type" value="Genomic_DNA"/>
</dbReference>
<dbReference type="SUPFAM" id="SSF52833">
    <property type="entry name" value="Thioredoxin-like"/>
    <property type="match status" value="1"/>
</dbReference>
<dbReference type="KEGG" id="asoc:CB4_03234"/>
<keyword evidence="7" id="KW-1185">Reference proteome</keyword>
<dbReference type="InterPro" id="IPR013766">
    <property type="entry name" value="Thioredoxin_domain"/>
</dbReference>
<dbReference type="PROSITE" id="PS51352">
    <property type="entry name" value="THIOREDOXIN_2"/>
    <property type="match status" value="1"/>
</dbReference>
<dbReference type="PANTHER" id="PTHR42852">
    <property type="entry name" value="THIOL:DISULFIDE INTERCHANGE PROTEIN DSBE"/>
    <property type="match status" value="1"/>
</dbReference>
<dbReference type="InterPro" id="IPR036249">
    <property type="entry name" value="Thioredoxin-like_sf"/>
</dbReference>
<name>A0A0U5B3X4_9BACL</name>
<proteinExistence type="predicted"/>
<organism evidence="6 7">
    <name type="scientific">Aneurinibacillus soli</name>
    <dbReference type="NCBI Taxonomy" id="1500254"/>
    <lineage>
        <taxon>Bacteria</taxon>
        <taxon>Bacillati</taxon>
        <taxon>Bacillota</taxon>
        <taxon>Bacilli</taxon>
        <taxon>Bacillales</taxon>
        <taxon>Paenibacillaceae</taxon>
        <taxon>Aneurinibacillus group</taxon>
        <taxon>Aneurinibacillus</taxon>
    </lineage>
</organism>
<evidence type="ECO:0000313" key="6">
    <source>
        <dbReference type="EMBL" id="BAU29056.1"/>
    </source>
</evidence>
<dbReference type="Proteomes" id="UP000217696">
    <property type="component" value="Chromosome"/>
</dbReference>
<sequence length="175" mass="19003">MRARRGVRGIVLAVILAAVGWTFYNAFGKEQNAIGPGDAAPDFVAQTVQGSTVQLSHLKGKGALVNFWGTWCPPCREEMPALQQAALEFKGKNVEVIAVNAGEADVTVASYLRTNQIDTLAVALDPSKEISRRYKITPLPTSFFINPDGTLYKKVEGGMTLATIRDNLQQIAPKR</sequence>
<dbReference type="Gene3D" id="3.40.30.10">
    <property type="entry name" value="Glutaredoxin"/>
    <property type="match status" value="1"/>
</dbReference>
<keyword evidence="4" id="KW-1015">Disulfide bond</keyword>
<protein>
    <submittedName>
        <fullName evidence="6">Thiol-disulfide oxidoreductase ResA</fullName>
    </submittedName>
</protein>
<keyword evidence="3" id="KW-0812">Transmembrane</keyword>
<dbReference type="OrthoDB" id="25753at2"/>
<dbReference type="Pfam" id="PF00578">
    <property type="entry name" value="AhpC-TSA"/>
    <property type="match status" value="1"/>
</dbReference>
<dbReference type="AlphaFoldDB" id="A0A0U5B3X4"/>
<dbReference type="PROSITE" id="PS00194">
    <property type="entry name" value="THIOREDOXIN_1"/>
    <property type="match status" value="1"/>
</dbReference>
<keyword evidence="5" id="KW-0676">Redox-active center</keyword>
<keyword evidence="3" id="KW-0735">Signal-anchor</keyword>
<dbReference type="GO" id="GO:0016491">
    <property type="term" value="F:oxidoreductase activity"/>
    <property type="evidence" value="ECO:0007669"/>
    <property type="project" value="InterPro"/>
</dbReference>
<dbReference type="GO" id="GO:0016209">
    <property type="term" value="F:antioxidant activity"/>
    <property type="evidence" value="ECO:0007669"/>
    <property type="project" value="InterPro"/>
</dbReference>
<keyword evidence="2" id="KW-0201">Cytochrome c-type biogenesis</keyword>
<evidence type="ECO:0000256" key="4">
    <source>
        <dbReference type="ARBA" id="ARBA00023157"/>
    </source>
</evidence>
<dbReference type="InterPro" id="IPR050553">
    <property type="entry name" value="Thioredoxin_ResA/DsbE_sf"/>
</dbReference>
<evidence type="ECO:0000313" key="7">
    <source>
        <dbReference type="Proteomes" id="UP000217696"/>
    </source>
</evidence>
<accession>A0A0U5B3X4</accession>
<dbReference type="GO" id="GO:0030313">
    <property type="term" value="C:cell envelope"/>
    <property type="evidence" value="ECO:0007669"/>
    <property type="project" value="UniProtKB-SubCell"/>
</dbReference>
<dbReference type="RefSeq" id="WP_096466765.1">
    <property type="nucleotide sequence ID" value="NZ_AP017312.1"/>
</dbReference>
<dbReference type="PANTHER" id="PTHR42852:SF6">
    <property type="entry name" value="THIOL:DISULFIDE INTERCHANGE PROTEIN DSBE"/>
    <property type="match status" value="1"/>
</dbReference>
<evidence type="ECO:0000256" key="2">
    <source>
        <dbReference type="ARBA" id="ARBA00022748"/>
    </source>
</evidence>
<dbReference type="InterPro" id="IPR017937">
    <property type="entry name" value="Thioredoxin_CS"/>
</dbReference>
<gene>
    <name evidence="6" type="primary">resA_4</name>
    <name evidence="6" type="ORF">CB4_03234</name>
</gene>
<reference evidence="6 7" key="1">
    <citation type="submission" date="2015-12" db="EMBL/GenBank/DDBJ databases">
        <title>Genome sequence of Aneurinibacillus soli.</title>
        <authorList>
            <person name="Lee J.S."/>
            <person name="Lee K.C."/>
            <person name="Kim K.K."/>
            <person name="Lee B.W."/>
        </authorList>
    </citation>
    <scope>NUCLEOTIDE SEQUENCE [LARGE SCALE GENOMIC DNA]</scope>
    <source>
        <strain evidence="6 7">CB4</strain>
    </source>
</reference>
<dbReference type="NCBIfam" id="NF002854">
    <property type="entry name" value="PRK03147.1"/>
    <property type="match status" value="1"/>
</dbReference>
<evidence type="ECO:0000256" key="3">
    <source>
        <dbReference type="ARBA" id="ARBA00022968"/>
    </source>
</evidence>
<comment type="subcellular location">
    <subcellularLocation>
        <location evidence="1">Cell envelope</location>
    </subcellularLocation>
</comment>
<dbReference type="InterPro" id="IPR000866">
    <property type="entry name" value="AhpC/TSA"/>
</dbReference>
<dbReference type="GO" id="GO:0017004">
    <property type="term" value="P:cytochrome complex assembly"/>
    <property type="evidence" value="ECO:0007669"/>
    <property type="project" value="UniProtKB-KW"/>
</dbReference>
<dbReference type="CDD" id="cd02966">
    <property type="entry name" value="TlpA_like_family"/>
    <property type="match status" value="1"/>
</dbReference>